<dbReference type="OrthoDB" id="2332707at2"/>
<keyword evidence="4" id="KW-1185">Reference proteome</keyword>
<protein>
    <submittedName>
        <fullName evidence="2">Uncharacterized protein</fullName>
    </submittedName>
</protein>
<dbReference type="EMBL" id="VDFO01000002">
    <property type="protein sequence ID" value="MQS96404.1"/>
    <property type="molecule type" value="Genomic_DNA"/>
</dbReference>
<evidence type="ECO:0000256" key="1">
    <source>
        <dbReference type="SAM" id="Phobius"/>
    </source>
</evidence>
<dbReference type="RefSeq" id="WP_153385365.1">
    <property type="nucleotide sequence ID" value="NZ_VDFO01000002.1"/>
</dbReference>
<dbReference type="Proteomes" id="UP000371423">
    <property type="component" value="Unassembled WGS sequence"/>
</dbReference>
<evidence type="ECO:0000313" key="3">
    <source>
        <dbReference type="EMBL" id="MQS96404.1"/>
    </source>
</evidence>
<dbReference type="Proteomes" id="UP000414364">
    <property type="component" value="Unassembled WGS sequence"/>
</dbReference>
<evidence type="ECO:0000313" key="5">
    <source>
        <dbReference type="Proteomes" id="UP000414364"/>
    </source>
</evidence>
<sequence length="76" mass="8825">MLSTEISLSDLSLSERPIFETIPGFGIGLKLRPVRSSVHKAERTTESCTNLRIKEQVLMGLLFLVFFYLNYYYFLM</sequence>
<feature type="transmembrane region" description="Helical" evidence="1">
    <location>
        <begin position="57"/>
        <end position="74"/>
    </location>
</feature>
<evidence type="ECO:0000313" key="4">
    <source>
        <dbReference type="Proteomes" id="UP000371423"/>
    </source>
</evidence>
<name>A0A5P0ZPB9_9LACO</name>
<dbReference type="EMBL" id="VDFP01000010">
    <property type="protein sequence ID" value="MQS75969.1"/>
    <property type="molecule type" value="Genomic_DNA"/>
</dbReference>
<evidence type="ECO:0000313" key="2">
    <source>
        <dbReference type="EMBL" id="MQS75969.1"/>
    </source>
</evidence>
<keyword evidence="1" id="KW-0812">Transmembrane</keyword>
<organism evidence="2 5">
    <name type="scientific">Companilactobacillus halodurans</name>
    <dbReference type="NCBI Taxonomy" id="2584183"/>
    <lineage>
        <taxon>Bacteria</taxon>
        <taxon>Bacillati</taxon>
        <taxon>Bacillota</taxon>
        <taxon>Bacilli</taxon>
        <taxon>Lactobacillales</taxon>
        <taxon>Lactobacillaceae</taxon>
        <taxon>Companilactobacillus</taxon>
    </lineage>
</organism>
<keyword evidence="1" id="KW-0472">Membrane</keyword>
<comment type="caution">
    <text evidence="2">The sequence shown here is derived from an EMBL/GenBank/DDBJ whole genome shotgun (WGS) entry which is preliminary data.</text>
</comment>
<gene>
    <name evidence="3" type="ORF">FHL05_00670</name>
    <name evidence="2" type="ORF">FHL06_06170</name>
</gene>
<proteinExistence type="predicted"/>
<keyword evidence="1" id="KW-1133">Transmembrane helix</keyword>
<dbReference type="AlphaFoldDB" id="A0A5P0ZPB9"/>
<accession>A0A5P0ZPB9</accession>
<reference evidence="4 5" key="1">
    <citation type="journal article" date="2019" name="Syst. Appl. Microbiol.">
        <title>Polyphasic characterization of two novel Lactobacillus spp. isolated from blown salami packages: Description of Lactobacillus halodurans sp. nov. and Lactobacillus salsicarnum sp. nov.</title>
        <authorList>
            <person name="Schuster J.A."/>
            <person name="Klingl A."/>
            <person name="Vogel R.F."/>
            <person name="Ehrmann M.A."/>
        </authorList>
    </citation>
    <scope>NUCLEOTIDE SEQUENCE [LARGE SCALE GENOMIC DNA]</scope>
    <source>
        <strain evidence="3 4">TMW 1.1920</strain>
        <strain evidence="2 5">TMW 1.2172</strain>
    </source>
</reference>